<feature type="transmembrane region" description="Helical" evidence="10">
    <location>
        <begin position="646"/>
        <end position="671"/>
    </location>
</feature>
<keyword evidence="14" id="KW-1185">Reference proteome</keyword>
<dbReference type="PANTHER" id="PTHR10519:SF20">
    <property type="entry name" value="G-PROTEIN COUPLED RECEPTOR 156-RELATED"/>
    <property type="match status" value="1"/>
</dbReference>
<reference evidence="13 14" key="1">
    <citation type="journal article" date="2024" name="Science">
        <title>Giant polyketide synthase enzymes in the biosynthesis of giant marine polyether toxins.</title>
        <authorList>
            <person name="Fallon T.R."/>
            <person name="Shende V.V."/>
            <person name="Wierzbicki I.H."/>
            <person name="Pendleton A.L."/>
            <person name="Watervoot N.F."/>
            <person name="Auber R.P."/>
            <person name="Gonzalez D.J."/>
            <person name="Wisecaver J.H."/>
            <person name="Moore B.S."/>
        </authorList>
    </citation>
    <scope>NUCLEOTIDE SEQUENCE [LARGE SCALE GENOMIC DNA]</scope>
    <source>
        <strain evidence="13 14">12B1</strain>
    </source>
</reference>
<comment type="caution">
    <text evidence="13">The sequence shown here is derived from an EMBL/GenBank/DDBJ whole genome shotgun (WGS) entry which is preliminary data.</text>
</comment>
<feature type="signal peptide" evidence="11">
    <location>
        <begin position="1"/>
        <end position="15"/>
    </location>
</feature>
<feature type="transmembrane region" description="Helical" evidence="10">
    <location>
        <begin position="508"/>
        <end position="528"/>
    </location>
</feature>
<dbReference type="GO" id="GO:0004965">
    <property type="term" value="F:G protein-coupled GABA receptor activity"/>
    <property type="evidence" value="ECO:0007669"/>
    <property type="project" value="InterPro"/>
</dbReference>
<dbReference type="GO" id="GO:0007214">
    <property type="term" value="P:gamma-aminobutyric acid signaling pathway"/>
    <property type="evidence" value="ECO:0007669"/>
    <property type="project" value="TreeGrafter"/>
</dbReference>
<dbReference type="PROSITE" id="PS50259">
    <property type="entry name" value="G_PROTEIN_RECEP_F3_4"/>
    <property type="match status" value="1"/>
</dbReference>
<evidence type="ECO:0000256" key="3">
    <source>
        <dbReference type="ARBA" id="ARBA00022989"/>
    </source>
</evidence>
<dbReference type="PRINTS" id="PR01176">
    <property type="entry name" value="GABABRECEPTR"/>
</dbReference>
<dbReference type="InterPro" id="IPR028082">
    <property type="entry name" value="Peripla_BP_I"/>
</dbReference>
<dbReference type="PRINTS" id="PR00248">
    <property type="entry name" value="GPCRMGR"/>
</dbReference>
<gene>
    <name evidence="13" type="ORF">AB1Y20_013444</name>
</gene>
<dbReference type="Pfam" id="PF01094">
    <property type="entry name" value="ANF_receptor"/>
    <property type="match status" value="1"/>
</dbReference>
<feature type="chain" id="PRO_5044298745" description="G-protein coupled receptors family 3 profile domain-containing protein" evidence="11">
    <location>
        <begin position="16"/>
        <end position="876"/>
    </location>
</feature>
<dbReference type="Pfam" id="PF00003">
    <property type="entry name" value="7tm_3"/>
    <property type="match status" value="1"/>
</dbReference>
<keyword evidence="11" id="KW-0732">Signal</keyword>
<comment type="subcellular location">
    <subcellularLocation>
        <location evidence="1">Membrane</location>
        <topology evidence="1">Multi-pass membrane protein</topology>
    </subcellularLocation>
</comment>
<protein>
    <recommendedName>
        <fullName evidence="12">G-protein coupled receptors family 3 profile domain-containing protein</fullName>
    </recommendedName>
</protein>
<dbReference type="InterPro" id="IPR000337">
    <property type="entry name" value="GPCR_3"/>
</dbReference>
<evidence type="ECO:0000256" key="6">
    <source>
        <dbReference type="ARBA" id="ARBA00023170"/>
    </source>
</evidence>
<sequence>MPMLPFLSLVAVVGANNVTIGFIHRITSGGTPIPFWQRVTCAGLMAIRDANARDGSIVAEFANLTKTYTALSTDSQSIEIGAIQGYKTCLAAGVKGIVGPARSATNLQVAYLGRFDKMVTIGTWTSSPILSNAETFPYLARVYHSDTIRATRIVEVIEYFNWTRFAIIHVDDAWANQIVKLVRGLVRNAEGKGGADSRPIVMNTFSFEYDNEESVRLAVQRLSQMIQPVYIFVAIVFDVDSENMCDEADKLGLFTPQHVWIDPDGISTTPLETAVNKQTFGERLHGWLRVTTIFPQPYFSRYQARWPTMTSAACTNPYFTANASWFQHKEPDLGAYEYDAAAAMVLALDSLTEAEENDGDAVRAAVGALDFSGASGRIRFYSNLDRDLATAEMALINMVFHPEQVEVEFRVVRIFRKSDTIISSVANDDVSNITFDIIFVAPIVWLRNSSVQPVDLTTVIPYHDENFIPPLMWTAYISLSITTGVLAFLCIVWTIVNRDTSVVKSAQPVFLVLIAVGVSITLLASYPLTLDHNGLEPDANGRYESLDSACAATMWFYLFGFDITYGSLLAKLWRVKKIFLNRKIGQGPVPLYQMLVYVFVPVAFDFIIMLLLQIDSPFYYEVSVIARDPYGRTTKSYGQCTAPENVWVYLALLITMHGLLLIFANFLVYQLRHVPSEYNEGKYVGISLANNLQTSVIALMLLFLVVENPKVTYSTKFFEVYWSATVTLLMMFVPKVILVHFNDESDLSLANEALKEAKKYRNPKSAKNVFQGLRSSWNPSARPSVRPSVTAGGELHVPSSKLEQSTSISAELATCLKRRVPVNEWLSLAAPHFPSLASEGKPDDQAESVVRLMMQGEHLNSLIKKRADPHRSAILE</sequence>
<keyword evidence="6" id="KW-0675">Receptor</keyword>
<name>A0AB34IGP0_PRYPA</name>
<accession>A0AB34IGP0</accession>
<dbReference type="PANTHER" id="PTHR10519">
    <property type="entry name" value="GABA-B RECEPTOR"/>
    <property type="match status" value="1"/>
</dbReference>
<feature type="transmembrane region" description="Helical" evidence="10">
    <location>
        <begin position="473"/>
        <end position="496"/>
    </location>
</feature>
<feature type="transmembrane region" description="Helical" evidence="10">
    <location>
        <begin position="683"/>
        <end position="705"/>
    </location>
</feature>
<feature type="transmembrane region" description="Helical" evidence="10">
    <location>
        <begin position="720"/>
        <end position="741"/>
    </location>
</feature>
<organism evidence="13 14">
    <name type="scientific">Prymnesium parvum</name>
    <name type="common">Toxic golden alga</name>
    <dbReference type="NCBI Taxonomy" id="97485"/>
    <lineage>
        <taxon>Eukaryota</taxon>
        <taxon>Haptista</taxon>
        <taxon>Haptophyta</taxon>
        <taxon>Prymnesiophyceae</taxon>
        <taxon>Prymnesiales</taxon>
        <taxon>Prymnesiaceae</taxon>
        <taxon>Prymnesium</taxon>
    </lineage>
</organism>
<dbReference type="InterPro" id="IPR017978">
    <property type="entry name" value="GPCR_3_C"/>
</dbReference>
<evidence type="ECO:0000256" key="11">
    <source>
        <dbReference type="SAM" id="SignalP"/>
    </source>
</evidence>
<evidence type="ECO:0000256" key="7">
    <source>
        <dbReference type="ARBA" id="ARBA00023180"/>
    </source>
</evidence>
<keyword evidence="5 10" id="KW-0472">Membrane</keyword>
<feature type="transmembrane region" description="Helical" evidence="10">
    <location>
        <begin position="594"/>
        <end position="614"/>
    </location>
</feature>
<feature type="region of interest" description="Disordered" evidence="9">
    <location>
        <begin position="778"/>
        <end position="802"/>
    </location>
</feature>
<feature type="domain" description="G-protein coupled receptors family 3 profile" evidence="12">
    <location>
        <begin position="548"/>
        <end position="744"/>
    </location>
</feature>
<evidence type="ECO:0000256" key="8">
    <source>
        <dbReference type="ARBA" id="ARBA00023224"/>
    </source>
</evidence>
<dbReference type="Proteomes" id="UP001515480">
    <property type="component" value="Unassembled WGS sequence"/>
</dbReference>
<evidence type="ECO:0000256" key="4">
    <source>
        <dbReference type="ARBA" id="ARBA00023040"/>
    </source>
</evidence>
<evidence type="ECO:0000313" key="13">
    <source>
        <dbReference type="EMBL" id="KAL1498923.1"/>
    </source>
</evidence>
<keyword evidence="7" id="KW-0325">Glycoprotein</keyword>
<evidence type="ECO:0000256" key="9">
    <source>
        <dbReference type="SAM" id="MobiDB-lite"/>
    </source>
</evidence>
<dbReference type="SUPFAM" id="SSF53822">
    <property type="entry name" value="Periplasmic binding protein-like I"/>
    <property type="match status" value="1"/>
</dbReference>
<dbReference type="InterPro" id="IPR002455">
    <property type="entry name" value="GPCR3_GABA-B"/>
</dbReference>
<evidence type="ECO:0000256" key="10">
    <source>
        <dbReference type="SAM" id="Phobius"/>
    </source>
</evidence>
<keyword evidence="8" id="KW-0807">Transducer</keyword>
<proteinExistence type="predicted"/>
<dbReference type="EMBL" id="JBGBPQ010000026">
    <property type="protein sequence ID" value="KAL1498923.1"/>
    <property type="molecule type" value="Genomic_DNA"/>
</dbReference>
<evidence type="ECO:0000313" key="14">
    <source>
        <dbReference type="Proteomes" id="UP001515480"/>
    </source>
</evidence>
<evidence type="ECO:0000256" key="5">
    <source>
        <dbReference type="ARBA" id="ARBA00023136"/>
    </source>
</evidence>
<evidence type="ECO:0000256" key="1">
    <source>
        <dbReference type="ARBA" id="ARBA00004141"/>
    </source>
</evidence>
<evidence type="ECO:0000256" key="2">
    <source>
        <dbReference type="ARBA" id="ARBA00022692"/>
    </source>
</evidence>
<dbReference type="CDD" id="cd15047">
    <property type="entry name" value="7tmC_GABA-B-like"/>
    <property type="match status" value="1"/>
</dbReference>
<dbReference type="AlphaFoldDB" id="A0AB34IGP0"/>
<dbReference type="InterPro" id="IPR001828">
    <property type="entry name" value="ANF_lig-bd_rcpt"/>
</dbReference>
<feature type="transmembrane region" description="Helical" evidence="10">
    <location>
        <begin position="554"/>
        <end position="573"/>
    </location>
</feature>
<keyword evidence="2 10" id="KW-0812">Transmembrane</keyword>
<dbReference type="Gene3D" id="3.40.50.2300">
    <property type="match status" value="2"/>
</dbReference>
<keyword evidence="4" id="KW-0297">G-protein coupled receptor</keyword>
<evidence type="ECO:0000259" key="12">
    <source>
        <dbReference type="PROSITE" id="PS50259"/>
    </source>
</evidence>
<dbReference type="GO" id="GO:0038039">
    <property type="term" value="C:G protein-coupled receptor heterodimeric complex"/>
    <property type="evidence" value="ECO:0007669"/>
    <property type="project" value="TreeGrafter"/>
</dbReference>
<keyword evidence="3 10" id="KW-1133">Transmembrane helix</keyword>